<evidence type="ECO:0000256" key="18">
    <source>
        <dbReference type="ARBA" id="ARBA00029822"/>
    </source>
</evidence>
<dbReference type="GO" id="GO:0008013">
    <property type="term" value="F:beta-catenin binding"/>
    <property type="evidence" value="ECO:0007669"/>
    <property type="project" value="TreeGrafter"/>
</dbReference>
<feature type="compositionally biased region" description="Basic and acidic residues" evidence="20">
    <location>
        <begin position="379"/>
        <end position="391"/>
    </location>
</feature>
<evidence type="ECO:0000256" key="17">
    <source>
        <dbReference type="ARBA" id="ARBA00023806"/>
    </source>
</evidence>
<organism evidence="21 22">
    <name type="scientific">Takifugu flavidus</name>
    <name type="common">sansaifugu</name>
    <dbReference type="NCBI Taxonomy" id="433684"/>
    <lineage>
        <taxon>Eukaryota</taxon>
        <taxon>Metazoa</taxon>
        <taxon>Chordata</taxon>
        <taxon>Craniata</taxon>
        <taxon>Vertebrata</taxon>
        <taxon>Euteleostomi</taxon>
        <taxon>Actinopterygii</taxon>
        <taxon>Neopterygii</taxon>
        <taxon>Teleostei</taxon>
        <taxon>Neoteleostei</taxon>
        <taxon>Acanthomorphata</taxon>
        <taxon>Eupercaria</taxon>
        <taxon>Tetraodontiformes</taxon>
        <taxon>Tetradontoidea</taxon>
        <taxon>Tetraodontidae</taxon>
        <taxon>Takifugu</taxon>
    </lineage>
</organism>
<feature type="coiled-coil region" evidence="19">
    <location>
        <begin position="99"/>
        <end position="126"/>
    </location>
</feature>
<accession>A0A5C6MWS9</accession>
<evidence type="ECO:0000313" key="22">
    <source>
        <dbReference type="Proteomes" id="UP000324091"/>
    </source>
</evidence>
<sequence>MPRFAEQVEVAIEALSTNPPQAFEENEFIDASRLVYDGVRDIRKAVLMIRTPEELEDDSDFEQEDYDARSRTSVQTEDDQLIAGQSARAIMAQLPQEEKAKIAEQVESFRQEKSKLDAEVAKWDDNGNDIIVLAKQMCMIMMEMTDFTSSTLIPIISPSNSLNHPRGKGPLKNSSDVINAAKKIAEAGSRMDKLARAVADQRRGEEEERRGEGGGGERGEERRGEGEEKEKEGERRGEERRGEERRGEERRERRGEERRGEAQSTETHTKNMMHNHFSGAGACKQDLLAYLQRIALYCHQLNICSKVKAEVQNLGGELIVSGLDSATSLIQAAKNLMNAVVLTVKASYVASTKYQKVYGTAAVNSPVVSWRMKAPEKKPLVKREKPEECQTRVRRGSQKKHISPVQALSEFKAMDSF</sequence>
<dbReference type="PANTHER" id="PTHR18914:SF23">
    <property type="entry name" value="CATENIN ALPHA-2"/>
    <property type="match status" value="1"/>
</dbReference>
<evidence type="ECO:0000256" key="10">
    <source>
        <dbReference type="ARBA" id="ARBA00022782"/>
    </source>
</evidence>
<evidence type="ECO:0000256" key="14">
    <source>
        <dbReference type="ARBA" id="ARBA00023212"/>
    </source>
</evidence>
<evidence type="ECO:0000256" key="15">
    <source>
        <dbReference type="ARBA" id="ARBA00023242"/>
    </source>
</evidence>
<evidence type="ECO:0000256" key="7">
    <source>
        <dbReference type="ARBA" id="ARBA00022473"/>
    </source>
</evidence>
<feature type="compositionally biased region" description="Basic residues" evidence="20">
    <location>
        <begin position="392"/>
        <end position="402"/>
    </location>
</feature>
<reference evidence="21 22" key="1">
    <citation type="submission" date="2019-04" db="EMBL/GenBank/DDBJ databases">
        <title>Chromosome genome assembly for Takifugu flavidus.</title>
        <authorList>
            <person name="Xiao S."/>
        </authorList>
    </citation>
    <scope>NUCLEOTIDE SEQUENCE [LARGE SCALE GENOMIC DNA]</scope>
    <source>
        <strain evidence="21">HTHZ2018</strain>
        <tissue evidence="21">Muscle</tissue>
    </source>
</reference>
<keyword evidence="15" id="KW-0539">Nucleus</keyword>
<dbReference type="GO" id="GO:0016477">
    <property type="term" value="P:cell migration"/>
    <property type="evidence" value="ECO:0007669"/>
    <property type="project" value="TreeGrafter"/>
</dbReference>
<feature type="compositionally biased region" description="Basic and acidic residues" evidence="20">
    <location>
        <begin position="192"/>
        <end position="261"/>
    </location>
</feature>
<evidence type="ECO:0000256" key="5">
    <source>
        <dbReference type="ARBA" id="ARBA00004536"/>
    </source>
</evidence>
<evidence type="ECO:0000256" key="12">
    <source>
        <dbReference type="ARBA" id="ARBA00022949"/>
    </source>
</evidence>
<dbReference type="GO" id="GO:0051015">
    <property type="term" value="F:actin filament binding"/>
    <property type="evidence" value="ECO:0007669"/>
    <property type="project" value="InterPro"/>
</dbReference>
<dbReference type="Proteomes" id="UP000324091">
    <property type="component" value="Chromosome 6"/>
</dbReference>
<dbReference type="GO" id="GO:0030154">
    <property type="term" value="P:cell differentiation"/>
    <property type="evidence" value="ECO:0007669"/>
    <property type="project" value="UniProtKB-KW"/>
</dbReference>
<dbReference type="GO" id="GO:0005912">
    <property type="term" value="C:adherens junction"/>
    <property type="evidence" value="ECO:0007669"/>
    <property type="project" value="UniProtKB-SubCell"/>
</dbReference>
<evidence type="ECO:0000256" key="6">
    <source>
        <dbReference type="ARBA" id="ARBA00008376"/>
    </source>
</evidence>
<dbReference type="AlphaFoldDB" id="A0A5C6MWS9"/>
<keyword evidence="13" id="KW-0472">Membrane</keyword>
<dbReference type="Pfam" id="PF01044">
    <property type="entry name" value="Vinculin"/>
    <property type="match status" value="2"/>
</dbReference>
<dbReference type="GO" id="GO:0030424">
    <property type="term" value="C:axon"/>
    <property type="evidence" value="ECO:0007669"/>
    <property type="project" value="UniProtKB-SubCell"/>
</dbReference>
<dbReference type="SUPFAM" id="SSF47220">
    <property type="entry name" value="alpha-catenin/vinculin-like"/>
    <property type="match status" value="3"/>
</dbReference>
<gene>
    <name evidence="21" type="ORF">D4764_06G0007890</name>
</gene>
<keyword evidence="7" id="KW-0217">Developmental protein</keyword>
<evidence type="ECO:0000256" key="16">
    <source>
        <dbReference type="ARBA" id="ARBA00023273"/>
    </source>
</evidence>
<comment type="caution">
    <text evidence="21">The sequence shown here is derived from an EMBL/GenBank/DDBJ whole genome shotgun (WGS) entry which is preliminary data.</text>
</comment>
<keyword evidence="19" id="KW-0175">Coiled coil</keyword>
<comment type="subcellular location">
    <subcellularLocation>
        <location evidence="5">Cell junction</location>
        <location evidence="5">Adherens junction</location>
    </subcellularLocation>
    <subcellularLocation>
        <location evidence="3">Cell membrane</location>
        <topology evidence="3">Peripheral membrane protein</topology>
        <orientation evidence="3">Cytoplasmic side</orientation>
    </subcellularLocation>
    <subcellularLocation>
        <location evidence="4">Cell projection</location>
        <location evidence="4">Axon</location>
    </subcellularLocation>
    <subcellularLocation>
        <location evidence="2">Cytoplasm</location>
        <location evidence="2">Cytoskeleton</location>
    </subcellularLocation>
    <subcellularLocation>
        <location evidence="1">Nucleus</location>
    </subcellularLocation>
</comment>
<dbReference type="EMBL" id="RHFK02000019">
    <property type="protein sequence ID" value="TWW59259.1"/>
    <property type="molecule type" value="Genomic_DNA"/>
</dbReference>
<keyword evidence="11" id="KW-0130">Cell adhesion</keyword>
<dbReference type="InterPro" id="IPR006077">
    <property type="entry name" value="Vinculin/catenin"/>
</dbReference>
<feature type="compositionally biased region" description="Polar residues" evidence="20">
    <location>
        <begin position="262"/>
        <end position="272"/>
    </location>
</feature>
<evidence type="ECO:0000256" key="1">
    <source>
        <dbReference type="ARBA" id="ARBA00004123"/>
    </source>
</evidence>
<feature type="region of interest" description="Disordered" evidence="20">
    <location>
        <begin position="192"/>
        <end position="273"/>
    </location>
</feature>
<protein>
    <recommendedName>
        <fullName evidence="17">Catenin alpha-2</fullName>
    </recommendedName>
    <alternativeName>
        <fullName evidence="18">Alpha N-catenin</fullName>
    </alternativeName>
</protein>
<keyword evidence="12" id="KW-0965">Cell junction</keyword>
<evidence type="ECO:0000256" key="8">
    <source>
        <dbReference type="ARBA" id="ARBA00022475"/>
    </source>
</evidence>
<dbReference type="PANTHER" id="PTHR18914">
    <property type="entry name" value="ALPHA CATENIN"/>
    <property type="match status" value="1"/>
</dbReference>
<evidence type="ECO:0000256" key="20">
    <source>
        <dbReference type="SAM" id="MobiDB-lite"/>
    </source>
</evidence>
<feature type="compositionally biased region" description="Acidic residues" evidence="20">
    <location>
        <begin position="56"/>
        <end position="65"/>
    </location>
</feature>
<keyword evidence="9" id="KW-0963">Cytoplasm</keyword>
<evidence type="ECO:0000256" key="3">
    <source>
        <dbReference type="ARBA" id="ARBA00004413"/>
    </source>
</evidence>
<evidence type="ECO:0000256" key="11">
    <source>
        <dbReference type="ARBA" id="ARBA00022889"/>
    </source>
</evidence>
<evidence type="ECO:0000256" key="13">
    <source>
        <dbReference type="ARBA" id="ARBA00023136"/>
    </source>
</evidence>
<evidence type="ECO:0000256" key="2">
    <source>
        <dbReference type="ARBA" id="ARBA00004245"/>
    </source>
</evidence>
<dbReference type="GO" id="GO:0005856">
    <property type="term" value="C:cytoskeleton"/>
    <property type="evidence" value="ECO:0007669"/>
    <property type="project" value="UniProtKB-SubCell"/>
</dbReference>
<dbReference type="GO" id="GO:0005634">
    <property type="term" value="C:nucleus"/>
    <property type="evidence" value="ECO:0007669"/>
    <property type="project" value="UniProtKB-SubCell"/>
</dbReference>
<dbReference type="InterPro" id="IPR001033">
    <property type="entry name" value="Alpha_catenin"/>
</dbReference>
<comment type="similarity">
    <text evidence="6">Belongs to the vinculin/alpha-catenin family.</text>
</comment>
<dbReference type="GO" id="GO:0016342">
    <property type="term" value="C:catenin complex"/>
    <property type="evidence" value="ECO:0007669"/>
    <property type="project" value="TreeGrafter"/>
</dbReference>
<keyword evidence="8" id="KW-1003">Cell membrane</keyword>
<feature type="region of interest" description="Disordered" evidence="20">
    <location>
        <begin position="379"/>
        <end position="403"/>
    </location>
</feature>
<proteinExistence type="inferred from homology"/>
<dbReference type="Gene3D" id="1.20.120.230">
    <property type="entry name" value="Alpha-catenin/vinculin-like"/>
    <property type="match status" value="3"/>
</dbReference>
<dbReference type="GO" id="GO:0098609">
    <property type="term" value="P:cell-cell adhesion"/>
    <property type="evidence" value="ECO:0007669"/>
    <property type="project" value="TreeGrafter"/>
</dbReference>
<dbReference type="GO" id="GO:0045296">
    <property type="term" value="F:cadherin binding"/>
    <property type="evidence" value="ECO:0007669"/>
    <property type="project" value="InterPro"/>
</dbReference>
<name>A0A5C6MWS9_9TELE</name>
<evidence type="ECO:0000256" key="4">
    <source>
        <dbReference type="ARBA" id="ARBA00004489"/>
    </source>
</evidence>
<evidence type="ECO:0000313" key="21">
    <source>
        <dbReference type="EMBL" id="TWW59259.1"/>
    </source>
</evidence>
<keyword evidence="10" id="KW-0221">Differentiation</keyword>
<keyword evidence="22" id="KW-1185">Reference proteome</keyword>
<keyword evidence="16" id="KW-0966">Cell projection</keyword>
<evidence type="ECO:0000256" key="9">
    <source>
        <dbReference type="ARBA" id="ARBA00022490"/>
    </source>
</evidence>
<feature type="region of interest" description="Disordered" evidence="20">
    <location>
        <begin position="56"/>
        <end position="75"/>
    </location>
</feature>
<dbReference type="PRINTS" id="PR00805">
    <property type="entry name" value="ALPHACATENIN"/>
</dbReference>
<evidence type="ECO:0000256" key="19">
    <source>
        <dbReference type="SAM" id="Coils"/>
    </source>
</evidence>
<dbReference type="InterPro" id="IPR036723">
    <property type="entry name" value="Alpha-catenin/vinculin-like_sf"/>
</dbReference>
<keyword evidence="14" id="KW-0206">Cytoskeleton</keyword>